<evidence type="ECO:0000313" key="3">
    <source>
        <dbReference type="Proteomes" id="UP000038040"/>
    </source>
</evidence>
<protein>
    <submittedName>
        <fullName evidence="5">Lysosomal-associated transmembrane protein 4A</fullName>
    </submittedName>
</protein>
<dbReference type="PANTHER" id="PTHR34851:SF2">
    <property type="entry name" value="PROTEIN CBG16728"/>
    <property type="match status" value="1"/>
</dbReference>
<feature type="transmembrane region" description="Helical" evidence="1">
    <location>
        <begin position="144"/>
        <end position="172"/>
    </location>
</feature>
<keyword evidence="1" id="KW-1133">Transmembrane helix</keyword>
<keyword evidence="4" id="KW-1185">Reference proteome</keyword>
<feature type="transmembrane region" description="Helical" evidence="1">
    <location>
        <begin position="62"/>
        <end position="81"/>
    </location>
</feature>
<proteinExistence type="predicted"/>
<dbReference type="AlphaFoldDB" id="A0A0N4UKA7"/>
<feature type="transmembrane region" description="Helical" evidence="1">
    <location>
        <begin position="90"/>
        <end position="113"/>
    </location>
</feature>
<evidence type="ECO:0000313" key="4">
    <source>
        <dbReference type="Proteomes" id="UP000274756"/>
    </source>
</evidence>
<sequence>MSTKETEGLPFDHDHEKYRCCCYGMHVKTGSYIIAIISAFYVISNLVLKAVGLSDIGWNWELLFLVVDSVAILCLLGGIYFEKAALLQPFVVLTILTLSFLILLCFFFFSAWLDSNSYASEYIEMQIRDGLQETAEILAVEQQYVIPLLAAIITFSLAIAVVIHIWFLFIIVRCAQYFRDLEPVKLNLSKGYRVETLSNSNIFDHVSVHC</sequence>
<reference evidence="5" key="1">
    <citation type="submission" date="2017-02" db="UniProtKB">
        <authorList>
            <consortium name="WormBaseParasite"/>
        </authorList>
    </citation>
    <scope>IDENTIFICATION</scope>
</reference>
<dbReference type="PANTHER" id="PTHR34851">
    <property type="entry name" value="PROTEIN CBG05235-RELATED"/>
    <property type="match status" value="1"/>
</dbReference>
<keyword evidence="1" id="KW-0472">Membrane</keyword>
<accession>A0A0N4UKA7</accession>
<evidence type="ECO:0000313" key="5">
    <source>
        <dbReference type="WBParaSite" id="DME_0000814201-mRNA-1"/>
    </source>
</evidence>
<gene>
    <name evidence="2" type="ORF">DME_LOCUS10278</name>
</gene>
<dbReference type="OrthoDB" id="5833548at2759"/>
<dbReference type="Proteomes" id="UP000274756">
    <property type="component" value="Unassembled WGS sequence"/>
</dbReference>
<organism evidence="3 5">
    <name type="scientific">Dracunculus medinensis</name>
    <name type="common">Guinea worm</name>
    <dbReference type="NCBI Taxonomy" id="318479"/>
    <lineage>
        <taxon>Eukaryota</taxon>
        <taxon>Metazoa</taxon>
        <taxon>Ecdysozoa</taxon>
        <taxon>Nematoda</taxon>
        <taxon>Chromadorea</taxon>
        <taxon>Rhabditida</taxon>
        <taxon>Spirurina</taxon>
        <taxon>Dracunculoidea</taxon>
        <taxon>Dracunculidae</taxon>
        <taxon>Dracunculus</taxon>
    </lineage>
</organism>
<name>A0A0N4UKA7_DRAME</name>
<feature type="transmembrane region" description="Helical" evidence="1">
    <location>
        <begin position="32"/>
        <end position="50"/>
    </location>
</feature>
<keyword evidence="1" id="KW-0812">Transmembrane</keyword>
<dbReference type="Proteomes" id="UP000038040">
    <property type="component" value="Unplaced"/>
</dbReference>
<dbReference type="WBParaSite" id="DME_0000814201-mRNA-1">
    <property type="protein sequence ID" value="DME_0000814201-mRNA-1"/>
    <property type="gene ID" value="DME_0000814201"/>
</dbReference>
<dbReference type="Pfam" id="PF25093">
    <property type="entry name" value="DUF7807"/>
    <property type="match status" value="1"/>
</dbReference>
<reference evidence="2 4" key="2">
    <citation type="submission" date="2018-11" db="EMBL/GenBank/DDBJ databases">
        <authorList>
            <consortium name="Pathogen Informatics"/>
        </authorList>
    </citation>
    <scope>NUCLEOTIDE SEQUENCE [LARGE SCALE GENOMIC DNA]</scope>
</reference>
<evidence type="ECO:0000313" key="2">
    <source>
        <dbReference type="EMBL" id="VDN60305.1"/>
    </source>
</evidence>
<dbReference type="InterPro" id="IPR056709">
    <property type="entry name" value="DUF7807"/>
</dbReference>
<dbReference type="EMBL" id="UYYG01001209">
    <property type="protein sequence ID" value="VDN60305.1"/>
    <property type="molecule type" value="Genomic_DNA"/>
</dbReference>
<evidence type="ECO:0000256" key="1">
    <source>
        <dbReference type="SAM" id="Phobius"/>
    </source>
</evidence>